<dbReference type="InterPro" id="IPR036188">
    <property type="entry name" value="FAD/NAD-bd_sf"/>
</dbReference>
<dbReference type="AlphaFoldDB" id="A0A9P6DRA2"/>
<evidence type="ECO:0000313" key="2">
    <source>
        <dbReference type="EMBL" id="KAF9510892.1"/>
    </source>
</evidence>
<reference evidence="2" key="1">
    <citation type="journal article" date="2020" name="Nat. Commun.">
        <title>Large-scale genome sequencing of mycorrhizal fungi provides insights into the early evolution of symbiotic traits.</title>
        <authorList>
            <person name="Miyauchi S."/>
            <person name="Kiss E."/>
            <person name="Kuo A."/>
            <person name="Drula E."/>
            <person name="Kohler A."/>
            <person name="Sanchez-Garcia M."/>
            <person name="Morin E."/>
            <person name="Andreopoulos B."/>
            <person name="Barry K.W."/>
            <person name="Bonito G."/>
            <person name="Buee M."/>
            <person name="Carver A."/>
            <person name="Chen C."/>
            <person name="Cichocki N."/>
            <person name="Clum A."/>
            <person name="Culley D."/>
            <person name="Crous P.W."/>
            <person name="Fauchery L."/>
            <person name="Girlanda M."/>
            <person name="Hayes R.D."/>
            <person name="Keri Z."/>
            <person name="LaButti K."/>
            <person name="Lipzen A."/>
            <person name="Lombard V."/>
            <person name="Magnuson J."/>
            <person name="Maillard F."/>
            <person name="Murat C."/>
            <person name="Nolan M."/>
            <person name="Ohm R.A."/>
            <person name="Pangilinan J."/>
            <person name="Pereira M.F."/>
            <person name="Perotto S."/>
            <person name="Peter M."/>
            <person name="Pfister S."/>
            <person name="Riley R."/>
            <person name="Sitrit Y."/>
            <person name="Stielow J.B."/>
            <person name="Szollosi G."/>
            <person name="Zifcakova L."/>
            <person name="Stursova M."/>
            <person name="Spatafora J.W."/>
            <person name="Tedersoo L."/>
            <person name="Vaario L.M."/>
            <person name="Yamada A."/>
            <person name="Yan M."/>
            <person name="Wang P."/>
            <person name="Xu J."/>
            <person name="Bruns T."/>
            <person name="Baldrian P."/>
            <person name="Vilgalys R."/>
            <person name="Dunand C."/>
            <person name="Henrissat B."/>
            <person name="Grigoriev I.V."/>
            <person name="Hibbett D."/>
            <person name="Nagy L.G."/>
            <person name="Martin F.M."/>
        </authorList>
    </citation>
    <scope>NUCLEOTIDE SEQUENCE</scope>
    <source>
        <strain evidence="2">UP504</strain>
    </source>
</reference>
<organism evidence="2 3">
    <name type="scientific">Hydnum rufescens UP504</name>
    <dbReference type="NCBI Taxonomy" id="1448309"/>
    <lineage>
        <taxon>Eukaryota</taxon>
        <taxon>Fungi</taxon>
        <taxon>Dikarya</taxon>
        <taxon>Basidiomycota</taxon>
        <taxon>Agaricomycotina</taxon>
        <taxon>Agaricomycetes</taxon>
        <taxon>Cantharellales</taxon>
        <taxon>Hydnaceae</taxon>
        <taxon>Hydnum</taxon>
    </lineage>
</organism>
<dbReference type="Proteomes" id="UP000886523">
    <property type="component" value="Unassembled WGS sequence"/>
</dbReference>
<sequence length="503" mass="55721">MGNLLPTDQGPDAPHCGRVLATLHSLEELWDIAQLKVNPTTPVKKRHDVAELWAGNWCQDVGACGNLRQDALDNSVPLTNAAGTTLKDAKALMDSSDQKLTSEALQTRGQLKILKKDAPNTCSGFSASVISGPLSHSLDSVISRAARLVNVFDDIDGYTKRTTEDGTELFVVTFKTPNITTQITLIGHGNVSLDVARLLLANRSPLNLKSSSIRRIDIVSRRGSSSVSFTATELCELLNLPVAFDAPHPILSPRQDYQQSRIPTPLSKGSEDPPRSTPRRFLFDFSDHHNLLHPPIVRVRHKNGLDHHVVGTPIGLFCVPGRVYSVSCPLVRSVYTSGWAANRARGVLASAMYDAHSVRETLLADRFLTEAGAVQTSLDSDETGMPSFWREASTQQAVRIVHYKRWKIIDEETRRGQEIAKVRERMRRDDTHEFRWFGLMGNLRHIKLSYEEATNSPAFSLSHLARHWPSIHLPSTWFQVIAVGSLQGWGVGCDQDLSLRLVG</sequence>
<feature type="region of interest" description="Disordered" evidence="1">
    <location>
        <begin position="253"/>
        <end position="279"/>
    </location>
</feature>
<comment type="caution">
    <text evidence="2">The sequence shown here is derived from an EMBL/GenBank/DDBJ whole genome shotgun (WGS) entry which is preliminary data.</text>
</comment>
<protein>
    <submittedName>
        <fullName evidence="2">Uncharacterized protein</fullName>
    </submittedName>
</protein>
<gene>
    <name evidence="2" type="ORF">BS47DRAFT_1395561</name>
</gene>
<accession>A0A9P6DRA2</accession>
<dbReference type="SUPFAM" id="SSF51905">
    <property type="entry name" value="FAD/NAD(P)-binding domain"/>
    <property type="match status" value="1"/>
</dbReference>
<evidence type="ECO:0000256" key="1">
    <source>
        <dbReference type="SAM" id="MobiDB-lite"/>
    </source>
</evidence>
<dbReference type="Gene3D" id="3.50.50.60">
    <property type="entry name" value="FAD/NAD(P)-binding domain"/>
    <property type="match status" value="1"/>
</dbReference>
<proteinExistence type="predicted"/>
<keyword evidence="3" id="KW-1185">Reference proteome</keyword>
<evidence type="ECO:0000313" key="3">
    <source>
        <dbReference type="Proteomes" id="UP000886523"/>
    </source>
</evidence>
<dbReference type="OrthoDB" id="333024at2759"/>
<dbReference type="EMBL" id="MU129008">
    <property type="protein sequence ID" value="KAF9510892.1"/>
    <property type="molecule type" value="Genomic_DNA"/>
</dbReference>
<dbReference type="Gene3D" id="3.40.50.720">
    <property type="entry name" value="NAD(P)-binding Rossmann-like Domain"/>
    <property type="match status" value="1"/>
</dbReference>
<name>A0A9P6DRA2_9AGAM</name>